<keyword evidence="3" id="KW-1185">Reference proteome</keyword>
<accession>A0A2R8B5F4</accession>
<keyword evidence="1" id="KW-1133">Transmembrane helix</keyword>
<dbReference type="Proteomes" id="UP000244924">
    <property type="component" value="Unassembled WGS sequence"/>
</dbReference>
<reference evidence="2 3" key="1">
    <citation type="submission" date="2018-03" db="EMBL/GenBank/DDBJ databases">
        <authorList>
            <person name="Keele B.F."/>
        </authorList>
    </citation>
    <scope>NUCLEOTIDE SEQUENCE [LARGE SCALE GENOMIC DNA]</scope>
    <source>
        <strain evidence="2 3">CECT 8626</strain>
    </source>
</reference>
<evidence type="ECO:0008006" key="4">
    <source>
        <dbReference type="Google" id="ProtNLM"/>
    </source>
</evidence>
<dbReference type="OrthoDB" id="7847071at2"/>
<dbReference type="AlphaFoldDB" id="A0A2R8B5F4"/>
<feature type="transmembrane region" description="Helical" evidence="1">
    <location>
        <begin position="105"/>
        <end position="125"/>
    </location>
</feature>
<evidence type="ECO:0000313" key="2">
    <source>
        <dbReference type="EMBL" id="SPH17805.1"/>
    </source>
</evidence>
<sequence length="175" mass="19581">MDFTKLIFDLIDLRSFSNLWYWIALAVTWSSASHWVLGIPYDMVMRARRLGGQAEADLQDIARINISRILYIGREAGMILVTIGAFFLTALAILGFWYHVEFCQAVFLLALPLSIVGLLSLSTAARIEAEGDTGEALRRRLAIHRLTVQVIGMISIFVTAFWGMLQNFSVSILPG</sequence>
<keyword evidence="1" id="KW-0812">Transmembrane</keyword>
<organism evidence="2 3">
    <name type="scientific">Albidovulum aquaemixtae</name>
    <dbReference type="NCBI Taxonomy" id="1542388"/>
    <lineage>
        <taxon>Bacteria</taxon>
        <taxon>Pseudomonadati</taxon>
        <taxon>Pseudomonadota</taxon>
        <taxon>Alphaproteobacteria</taxon>
        <taxon>Rhodobacterales</taxon>
        <taxon>Paracoccaceae</taxon>
        <taxon>Albidovulum</taxon>
    </lineage>
</organism>
<gene>
    <name evidence="2" type="ORF">DEA8626_01332</name>
</gene>
<protein>
    <recommendedName>
        <fullName evidence="4">Component of SufBCD complex</fullName>
    </recommendedName>
</protein>
<dbReference type="RefSeq" id="WP_108852206.1">
    <property type="nucleotide sequence ID" value="NZ_OMOQ01000001.1"/>
</dbReference>
<dbReference type="EMBL" id="OMOQ01000001">
    <property type="protein sequence ID" value="SPH17805.1"/>
    <property type="molecule type" value="Genomic_DNA"/>
</dbReference>
<feature type="transmembrane region" description="Helical" evidence="1">
    <location>
        <begin position="76"/>
        <end position="99"/>
    </location>
</feature>
<evidence type="ECO:0000256" key="1">
    <source>
        <dbReference type="SAM" id="Phobius"/>
    </source>
</evidence>
<name>A0A2R8B5F4_9RHOB</name>
<proteinExistence type="predicted"/>
<feature type="transmembrane region" description="Helical" evidence="1">
    <location>
        <begin position="146"/>
        <end position="165"/>
    </location>
</feature>
<evidence type="ECO:0000313" key="3">
    <source>
        <dbReference type="Proteomes" id="UP000244924"/>
    </source>
</evidence>
<keyword evidence="1" id="KW-0472">Membrane</keyword>
<feature type="transmembrane region" description="Helical" evidence="1">
    <location>
        <begin position="20"/>
        <end position="39"/>
    </location>
</feature>